<accession>A0A6A2ZX84</accession>
<comment type="caution">
    <text evidence="3">The sequence shown here is derived from an EMBL/GenBank/DDBJ whole genome shotgun (WGS) entry which is preliminary data.</text>
</comment>
<evidence type="ECO:0000313" key="3">
    <source>
        <dbReference type="EMBL" id="KAE8696428.1"/>
    </source>
</evidence>
<evidence type="ECO:0000256" key="1">
    <source>
        <dbReference type="SAM" id="MobiDB-lite"/>
    </source>
</evidence>
<dbReference type="Pfam" id="PF14510">
    <property type="entry name" value="ABC_trans_N"/>
    <property type="match status" value="1"/>
</dbReference>
<evidence type="ECO:0000313" key="4">
    <source>
        <dbReference type="Proteomes" id="UP000436088"/>
    </source>
</evidence>
<dbReference type="PANTHER" id="PTHR48040:SF53">
    <property type="entry name" value="ABC TRANSPORTER G FAMILY MEMBER 35-LIKE"/>
    <property type="match status" value="1"/>
</dbReference>
<feature type="region of interest" description="Disordered" evidence="1">
    <location>
        <begin position="1"/>
        <end position="51"/>
    </location>
</feature>
<feature type="domain" description="Pleiotropic ABC efflux transporter N-terminal" evidence="2">
    <location>
        <begin position="112"/>
        <end position="163"/>
    </location>
</feature>
<name>A0A6A2ZX84_HIBSY</name>
<protein>
    <recommendedName>
        <fullName evidence="2">Pleiotropic ABC efflux transporter N-terminal domain-containing protein</fullName>
    </recommendedName>
</protein>
<keyword evidence="4" id="KW-1185">Reference proteome</keyword>
<dbReference type="AlphaFoldDB" id="A0A6A2ZX84"/>
<sequence>MDVIEKGRSPRSSSSPDTLRSGIRRSLSNTQRKMEDVFAAGASRSSRAQEEDEEALRWAAIEKLPTYDRLRTSIMNSFVGNDDNNVGPREVDVRRLDMDDRQSFISALFKDAEEDNEKFLKRFRNRLDKVGIQLPVVEVRYEHLKVEGEAYIGGRALPTLLNAAQNIAELALSMLGIRLSKTTKLNILNDISGIIKPSRAPVFWENNPLACIGWETGPKLEGEWGSKLQWV</sequence>
<organism evidence="3 4">
    <name type="scientific">Hibiscus syriacus</name>
    <name type="common">Rose of Sharon</name>
    <dbReference type="NCBI Taxonomy" id="106335"/>
    <lineage>
        <taxon>Eukaryota</taxon>
        <taxon>Viridiplantae</taxon>
        <taxon>Streptophyta</taxon>
        <taxon>Embryophyta</taxon>
        <taxon>Tracheophyta</taxon>
        <taxon>Spermatophyta</taxon>
        <taxon>Magnoliopsida</taxon>
        <taxon>eudicotyledons</taxon>
        <taxon>Gunneridae</taxon>
        <taxon>Pentapetalae</taxon>
        <taxon>rosids</taxon>
        <taxon>malvids</taxon>
        <taxon>Malvales</taxon>
        <taxon>Malvaceae</taxon>
        <taxon>Malvoideae</taxon>
        <taxon>Hibiscus</taxon>
    </lineage>
</organism>
<gene>
    <name evidence="3" type="ORF">F3Y22_tig00110674pilonHSYRG00167</name>
</gene>
<proteinExistence type="predicted"/>
<dbReference type="InterPro" id="IPR029481">
    <property type="entry name" value="ABC_trans_N"/>
</dbReference>
<dbReference type="EMBL" id="VEPZ02001068">
    <property type="protein sequence ID" value="KAE8696428.1"/>
    <property type="molecule type" value="Genomic_DNA"/>
</dbReference>
<evidence type="ECO:0000259" key="2">
    <source>
        <dbReference type="Pfam" id="PF14510"/>
    </source>
</evidence>
<reference evidence="3" key="1">
    <citation type="submission" date="2019-09" db="EMBL/GenBank/DDBJ databases">
        <title>Draft genome information of white flower Hibiscus syriacus.</title>
        <authorList>
            <person name="Kim Y.-M."/>
        </authorList>
    </citation>
    <scope>NUCLEOTIDE SEQUENCE [LARGE SCALE GENOMIC DNA]</scope>
    <source>
        <strain evidence="3">YM2019G1</strain>
    </source>
</reference>
<dbReference type="PANTHER" id="PTHR48040">
    <property type="entry name" value="PLEIOTROPIC DRUG RESISTANCE PROTEIN 1-LIKE ISOFORM X1"/>
    <property type="match status" value="1"/>
</dbReference>
<dbReference type="Proteomes" id="UP000436088">
    <property type="component" value="Unassembled WGS sequence"/>
</dbReference>